<gene>
    <name evidence="6" type="ORF">GCL57_04545</name>
</gene>
<keyword evidence="1" id="KW-0547">Nucleotide-binding</keyword>
<dbReference type="GO" id="GO:0005524">
    <property type="term" value="F:ATP binding"/>
    <property type="evidence" value="ECO:0007669"/>
    <property type="project" value="UniProtKB-KW"/>
</dbReference>
<dbReference type="RefSeq" id="WP_152212094.1">
    <property type="nucleotide sequence ID" value="NZ_WFLN01000005.1"/>
</dbReference>
<evidence type="ECO:0000256" key="3">
    <source>
        <dbReference type="PROSITE-ProRule" id="PRU00169"/>
    </source>
</evidence>
<accession>A0A833JDR1</accession>
<reference evidence="6 7" key="1">
    <citation type="submission" date="2019-10" db="EMBL/GenBank/DDBJ databases">
        <title>New genus of Silvanigrellaceae.</title>
        <authorList>
            <person name="Pitt A."/>
            <person name="Hahn M.W."/>
        </authorList>
    </citation>
    <scope>NUCLEOTIDE SEQUENCE [LARGE SCALE GENOMIC DNA]</scope>
    <source>
        <strain evidence="6 7">33A1-SZDP</strain>
    </source>
</reference>
<organism evidence="6 7">
    <name type="scientific">Fluviispira multicolorata</name>
    <dbReference type="NCBI Taxonomy" id="2654512"/>
    <lineage>
        <taxon>Bacteria</taxon>
        <taxon>Pseudomonadati</taxon>
        <taxon>Bdellovibrionota</taxon>
        <taxon>Oligoflexia</taxon>
        <taxon>Silvanigrellales</taxon>
        <taxon>Silvanigrellaceae</taxon>
        <taxon>Fluviispira</taxon>
    </lineage>
</organism>
<dbReference type="InterPro" id="IPR001789">
    <property type="entry name" value="Sig_transdc_resp-reg_receiver"/>
</dbReference>
<dbReference type="PROSITE" id="PS50045">
    <property type="entry name" value="SIGMA54_INTERACT_4"/>
    <property type="match status" value="1"/>
</dbReference>
<dbReference type="Gene3D" id="1.10.8.60">
    <property type="match status" value="1"/>
</dbReference>
<keyword evidence="2" id="KW-0067">ATP-binding</keyword>
<dbReference type="InterPro" id="IPR027417">
    <property type="entry name" value="P-loop_NTPase"/>
</dbReference>
<dbReference type="Pfam" id="PF02954">
    <property type="entry name" value="HTH_8"/>
    <property type="match status" value="1"/>
</dbReference>
<dbReference type="PROSITE" id="PS50110">
    <property type="entry name" value="RESPONSE_REGULATORY"/>
    <property type="match status" value="1"/>
</dbReference>
<feature type="domain" description="Sigma-54 factor interaction" evidence="4">
    <location>
        <begin position="174"/>
        <end position="386"/>
    </location>
</feature>
<evidence type="ECO:0000256" key="2">
    <source>
        <dbReference type="ARBA" id="ARBA00022840"/>
    </source>
</evidence>
<dbReference type="GO" id="GO:0006355">
    <property type="term" value="P:regulation of DNA-templated transcription"/>
    <property type="evidence" value="ECO:0007669"/>
    <property type="project" value="InterPro"/>
</dbReference>
<evidence type="ECO:0000313" key="7">
    <source>
        <dbReference type="Proteomes" id="UP000442694"/>
    </source>
</evidence>
<dbReference type="InterPro" id="IPR011006">
    <property type="entry name" value="CheY-like_superfamily"/>
</dbReference>
<dbReference type="CDD" id="cd00009">
    <property type="entry name" value="AAA"/>
    <property type="match status" value="1"/>
</dbReference>
<evidence type="ECO:0000259" key="5">
    <source>
        <dbReference type="PROSITE" id="PS50110"/>
    </source>
</evidence>
<keyword evidence="3" id="KW-0597">Phosphoprotein</keyword>
<dbReference type="SUPFAM" id="SSF52172">
    <property type="entry name" value="CheY-like"/>
    <property type="match status" value="1"/>
</dbReference>
<keyword evidence="7" id="KW-1185">Reference proteome</keyword>
<dbReference type="Proteomes" id="UP000442694">
    <property type="component" value="Unassembled WGS sequence"/>
</dbReference>
<evidence type="ECO:0000259" key="4">
    <source>
        <dbReference type="PROSITE" id="PS50045"/>
    </source>
</evidence>
<dbReference type="PANTHER" id="PTHR32071:SF100">
    <property type="entry name" value="RESPONSE REGULATOR PROTEIN PILR"/>
    <property type="match status" value="1"/>
</dbReference>
<dbReference type="InterPro" id="IPR025943">
    <property type="entry name" value="Sigma_54_int_dom_ATP-bd_2"/>
</dbReference>
<dbReference type="Gene3D" id="3.40.50.2300">
    <property type="match status" value="1"/>
</dbReference>
<evidence type="ECO:0000256" key="1">
    <source>
        <dbReference type="ARBA" id="ARBA00022741"/>
    </source>
</evidence>
<protein>
    <submittedName>
        <fullName evidence="6">Response regulator</fullName>
    </submittedName>
</protein>
<dbReference type="InterPro" id="IPR002197">
    <property type="entry name" value="HTH_Fis"/>
</dbReference>
<dbReference type="InterPro" id="IPR003593">
    <property type="entry name" value="AAA+_ATPase"/>
</dbReference>
<comment type="caution">
    <text evidence="6">The sequence shown here is derived from an EMBL/GenBank/DDBJ whole genome shotgun (WGS) entry which is preliminary data.</text>
</comment>
<sequence>MKFEELSILIVEDCQDELETYISLAKTCGLIAYGASTSDEAKQLLSIKGFDFLLTDIHLSANKDSEIGEFGFEIIQYALETQPQLTVLTMSHDMDRAIFERAFALGTTHFLRKPITSADEIGIYIKLASQKKIASQNDDSLSVFLNQFSNNNLYKIYKNGVIISSKQDKFLSGVAKNKKIPLVLYGETGTGKEEFAKILHKKRVEIEGMIPFVIVNCPLLDNDLTNSLLFGHKKGAFTGANETTNGYVAAANNGILFLDEVQSLDIPTQRKLLRVLNDGSYSRVGDMRIIHTYFQLIVATTKDLDEEVEAGRMLADFKYRISGAELTLDPLRDRLDDISIFISVFFKKEGLFVNEELINQIAYKCKNCFWKGNIRQLFRVLQRMIINSQLHEEDLNIHHLQLPNENATKSLSGKKIFACVNELINPNENSQNELELLNLLQQAFHTDQSLNHLLDEIEKQILINAIKRHDSIAKAHTGLGISRNAIDAKRKKYKI</sequence>
<dbReference type="PROSITE" id="PS00675">
    <property type="entry name" value="SIGMA54_INTERACT_1"/>
    <property type="match status" value="1"/>
</dbReference>
<proteinExistence type="predicted"/>
<dbReference type="PANTHER" id="PTHR32071">
    <property type="entry name" value="TRANSCRIPTIONAL REGULATORY PROTEIN"/>
    <property type="match status" value="1"/>
</dbReference>
<dbReference type="AlphaFoldDB" id="A0A833JDR1"/>
<dbReference type="PROSITE" id="PS00676">
    <property type="entry name" value="SIGMA54_INTERACT_2"/>
    <property type="match status" value="1"/>
</dbReference>
<dbReference type="EMBL" id="WFLN01000005">
    <property type="protein sequence ID" value="KAB8031919.1"/>
    <property type="molecule type" value="Genomic_DNA"/>
</dbReference>
<dbReference type="InterPro" id="IPR025662">
    <property type="entry name" value="Sigma_54_int_dom_ATP-bd_1"/>
</dbReference>
<feature type="domain" description="Response regulatory" evidence="5">
    <location>
        <begin position="7"/>
        <end position="128"/>
    </location>
</feature>
<dbReference type="InterPro" id="IPR009057">
    <property type="entry name" value="Homeodomain-like_sf"/>
</dbReference>
<dbReference type="SUPFAM" id="SSF46689">
    <property type="entry name" value="Homeodomain-like"/>
    <property type="match status" value="1"/>
</dbReference>
<dbReference type="Gene3D" id="1.10.10.60">
    <property type="entry name" value="Homeodomain-like"/>
    <property type="match status" value="1"/>
</dbReference>
<name>A0A833JDR1_9BACT</name>
<dbReference type="GO" id="GO:0000160">
    <property type="term" value="P:phosphorelay signal transduction system"/>
    <property type="evidence" value="ECO:0007669"/>
    <property type="project" value="InterPro"/>
</dbReference>
<feature type="modified residue" description="4-aspartylphosphate" evidence="3">
    <location>
        <position position="56"/>
    </location>
</feature>
<dbReference type="Gene3D" id="3.40.50.300">
    <property type="entry name" value="P-loop containing nucleotide triphosphate hydrolases"/>
    <property type="match status" value="1"/>
</dbReference>
<dbReference type="SMART" id="SM00382">
    <property type="entry name" value="AAA"/>
    <property type="match status" value="1"/>
</dbReference>
<evidence type="ECO:0000313" key="6">
    <source>
        <dbReference type="EMBL" id="KAB8031919.1"/>
    </source>
</evidence>
<dbReference type="InterPro" id="IPR002078">
    <property type="entry name" value="Sigma_54_int"/>
</dbReference>
<dbReference type="Pfam" id="PF00158">
    <property type="entry name" value="Sigma54_activat"/>
    <property type="match status" value="1"/>
</dbReference>
<dbReference type="GO" id="GO:0043565">
    <property type="term" value="F:sequence-specific DNA binding"/>
    <property type="evidence" value="ECO:0007669"/>
    <property type="project" value="InterPro"/>
</dbReference>
<dbReference type="SUPFAM" id="SSF52540">
    <property type="entry name" value="P-loop containing nucleoside triphosphate hydrolases"/>
    <property type="match status" value="1"/>
</dbReference>